<comment type="caution">
    <text evidence="1">The sequence shown here is derived from an EMBL/GenBank/DDBJ whole genome shotgun (WGS) entry which is preliminary data.</text>
</comment>
<dbReference type="Proteomes" id="UP000320735">
    <property type="component" value="Unassembled WGS sequence"/>
</dbReference>
<evidence type="ECO:0000313" key="2">
    <source>
        <dbReference type="Proteomes" id="UP000320735"/>
    </source>
</evidence>
<dbReference type="EMBL" id="SJPP01000002">
    <property type="protein sequence ID" value="TWU08894.1"/>
    <property type="molecule type" value="Genomic_DNA"/>
</dbReference>
<keyword evidence="2" id="KW-1185">Reference proteome</keyword>
<dbReference type="AlphaFoldDB" id="A0A5C6BEK6"/>
<protein>
    <submittedName>
        <fullName evidence="1">Uncharacterized protein</fullName>
    </submittedName>
</protein>
<reference evidence="1 2" key="1">
    <citation type="submission" date="2019-02" db="EMBL/GenBank/DDBJ databases">
        <title>Deep-cultivation of Planctomycetes and their phenomic and genomic characterization uncovers novel biology.</title>
        <authorList>
            <person name="Wiegand S."/>
            <person name="Jogler M."/>
            <person name="Boedeker C."/>
            <person name="Pinto D."/>
            <person name="Vollmers J."/>
            <person name="Rivas-Marin E."/>
            <person name="Kohn T."/>
            <person name="Peeters S.H."/>
            <person name="Heuer A."/>
            <person name="Rast P."/>
            <person name="Oberbeckmann S."/>
            <person name="Bunk B."/>
            <person name="Jeske O."/>
            <person name="Meyerdierks A."/>
            <person name="Storesund J.E."/>
            <person name="Kallscheuer N."/>
            <person name="Luecker S."/>
            <person name="Lage O.M."/>
            <person name="Pohl T."/>
            <person name="Merkel B.J."/>
            <person name="Hornburger P."/>
            <person name="Mueller R.-W."/>
            <person name="Bruemmer F."/>
            <person name="Labrenz M."/>
            <person name="Spormann A.M."/>
            <person name="Op Den Camp H."/>
            <person name="Overmann J."/>
            <person name="Amann R."/>
            <person name="Jetten M.S.M."/>
            <person name="Mascher T."/>
            <person name="Medema M.H."/>
            <person name="Devos D.P."/>
            <person name="Kaster A.-K."/>
            <person name="Ovreas L."/>
            <person name="Rohde M."/>
            <person name="Galperin M.Y."/>
            <person name="Jogler C."/>
        </authorList>
    </citation>
    <scope>NUCLEOTIDE SEQUENCE [LARGE SCALE GENOMIC DNA]</scope>
    <source>
        <strain evidence="1 2">CA54</strain>
    </source>
</reference>
<sequence length="98" mass="11752">MRDRVRVVVFDDEICVSDMDRNRLHLEYSEAFEFCVEIEFLKMMDEIDGNHTESYSHRGLRIPASQVQDVADDISQWLRQFRVKPKPKKEVDWSREGF</sequence>
<name>A0A5C6BEK6_9PLAN</name>
<evidence type="ECO:0000313" key="1">
    <source>
        <dbReference type="EMBL" id="TWU08894.1"/>
    </source>
</evidence>
<dbReference type="RefSeq" id="WP_146372673.1">
    <property type="nucleotide sequence ID" value="NZ_SJPP01000002.1"/>
</dbReference>
<organism evidence="1 2">
    <name type="scientific">Symmachiella macrocystis</name>
    <dbReference type="NCBI Taxonomy" id="2527985"/>
    <lineage>
        <taxon>Bacteria</taxon>
        <taxon>Pseudomonadati</taxon>
        <taxon>Planctomycetota</taxon>
        <taxon>Planctomycetia</taxon>
        <taxon>Planctomycetales</taxon>
        <taxon>Planctomycetaceae</taxon>
        <taxon>Symmachiella</taxon>
    </lineage>
</organism>
<proteinExistence type="predicted"/>
<gene>
    <name evidence="1" type="ORF">CA54_41330</name>
</gene>
<accession>A0A5C6BEK6</accession>